<dbReference type="GO" id="GO:0000978">
    <property type="term" value="F:RNA polymerase II cis-regulatory region sequence-specific DNA binding"/>
    <property type="evidence" value="ECO:0007669"/>
    <property type="project" value="TreeGrafter"/>
</dbReference>
<keyword evidence="2" id="KW-0963">Cytoplasm</keyword>
<feature type="compositionally biased region" description="Low complexity" evidence="7">
    <location>
        <begin position="325"/>
        <end position="339"/>
    </location>
</feature>
<name>A0A8T2PW78_9TELE</name>
<dbReference type="OrthoDB" id="5954824at2759"/>
<feature type="region of interest" description="Disordered" evidence="7">
    <location>
        <begin position="300"/>
        <end position="372"/>
    </location>
</feature>
<dbReference type="GO" id="GO:0000981">
    <property type="term" value="F:DNA-binding transcription factor activity, RNA polymerase II-specific"/>
    <property type="evidence" value="ECO:0007669"/>
    <property type="project" value="TreeGrafter"/>
</dbReference>
<reference evidence="9" key="1">
    <citation type="thesis" date="2021" institute="BYU ScholarsArchive" country="Provo, UT, USA">
        <title>Applications of and Algorithms for Genome Assembly and Genomic Analyses with an Emphasis on Marine Teleosts.</title>
        <authorList>
            <person name="Pickett B.D."/>
        </authorList>
    </citation>
    <scope>NUCLEOTIDE SEQUENCE</scope>
    <source>
        <strain evidence="9">HI-2016</strain>
    </source>
</reference>
<dbReference type="SUPFAM" id="SSF46785">
    <property type="entry name" value="Winged helix' DNA-binding domain"/>
    <property type="match status" value="1"/>
</dbReference>
<keyword evidence="4 6" id="KW-0238">DNA-binding</keyword>
<dbReference type="InterPro" id="IPR036388">
    <property type="entry name" value="WH-like_DNA-bd_sf"/>
</dbReference>
<keyword evidence="5" id="KW-0804">Transcription</keyword>
<evidence type="ECO:0000259" key="8">
    <source>
        <dbReference type="PROSITE" id="PS50039"/>
    </source>
</evidence>
<comment type="caution">
    <text evidence="9">The sequence shown here is derived from an EMBL/GenBank/DDBJ whole genome shotgun (WGS) entry which is preliminary data.</text>
</comment>
<evidence type="ECO:0000313" key="9">
    <source>
        <dbReference type="EMBL" id="KAG9355538.1"/>
    </source>
</evidence>
<dbReference type="GO" id="GO:0005634">
    <property type="term" value="C:nucleus"/>
    <property type="evidence" value="ECO:0007669"/>
    <property type="project" value="UniProtKB-SubCell"/>
</dbReference>
<dbReference type="GO" id="GO:0005737">
    <property type="term" value="C:cytoplasm"/>
    <property type="evidence" value="ECO:0007669"/>
    <property type="project" value="UniProtKB-SubCell"/>
</dbReference>
<dbReference type="Pfam" id="PF00250">
    <property type="entry name" value="Forkhead"/>
    <property type="match status" value="1"/>
</dbReference>
<feature type="compositionally biased region" description="Low complexity" evidence="7">
    <location>
        <begin position="351"/>
        <end position="360"/>
    </location>
</feature>
<dbReference type="SMART" id="SM00339">
    <property type="entry name" value="FH"/>
    <property type="match status" value="1"/>
</dbReference>
<dbReference type="AlphaFoldDB" id="A0A8T2PW78"/>
<protein>
    <recommendedName>
        <fullName evidence="8">Fork-head domain-containing protein</fullName>
    </recommendedName>
</protein>
<dbReference type="PANTHER" id="PTHR45767">
    <property type="entry name" value="FORKHEAD BOX PROTEIN O"/>
    <property type="match status" value="1"/>
</dbReference>
<evidence type="ECO:0000256" key="7">
    <source>
        <dbReference type="SAM" id="MobiDB-lite"/>
    </source>
</evidence>
<feature type="domain" description="Fork-head" evidence="8">
    <location>
        <begin position="30"/>
        <end position="74"/>
    </location>
</feature>
<proteinExistence type="predicted"/>
<feature type="compositionally biased region" description="Basic and acidic residues" evidence="7">
    <location>
        <begin position="361"/>
        <end position="370"/>
    </location>
</feature>
<dbReference type="PANTHER" id="PTHR45767:SF5">
    <property type="entry name" value="FORKHEAD BOX PROTEIN O6"/>
    <property type="match status" value="1"/>
</dbReference>
<feature type="compositionally biased region" description="Basic residues" evidence="7">
    <location>
        <begin position="313"/>
        <end position="324"/>
    </location>
</feature>
<accession>A0A8T2PW78</accession>
<gene>
    <name evidence="9" type="ORF">JZ751_000376</name>
</gene>
<feature type="region of interest" description="Disordered" evidence="7">
    <location>
        <begin position="80"/>
        <end position="183"/>
    </location>
</feature>
<evidence type="ECO:0000256" key="3">
    <source>
        <dbReference type="ARBA" id="ARBA00023015"/>
    </source>
</evidence>
<evidence type="ECO:0000256" key="2">
    <source>
        <dbReference type="ARBA" id="ARBA00022490"/>
    </source>
</evidence>
<keyword evidence="6" id="KW-0539">Nucleus</keyword>
<sequence>MVMLHASFPQPSYITDADRWMALPRLQVHKNSIRHNLSLHSRFVRVQNEGTGKSSWWMLNPGGGKMGKTVRRRGISIDNGTKWWKSKGRGGGKRVCGGAGLHKSPEHSSPKTQGAIGGDGKGFDAWGDLHSHTSSSDSAFGGHLSPIPAEKQDSEDKVQSHPTSPGLHPTSPSAHPPALDLPQLSDLTGAISQEEGYPQPLQTLQPPHQKVSNFSFSPASERLGSYSGSVYSQPGDTIRQPHIPLHTIQENPDHIHGTVQLYSGSETSTLQSLLTSGLQDPAKDLRLGQDGPRHSLIARSSIGVRSHTDHPRHNLNHHLNHNRSHSLNLGRSHIPSDSHSPSHHLDHNPNRSHNLSLDHSSSCDHSHRQEQALSPRLSAELFPTYSLKAHAFYSSSSKLHNLLPASTTQPSNPSSMVSCHLATAPQPWHQPYTIHHQEQEHYFHTQSTGYYSYHAYHYPSHSHKEFPADSNSEFNLGNMDRGAESMFFNDVMSPDETGFSFHSSWPQGRGLGLGGFPAPPHAHTAQSWVPG</sequence>
<evidence type="ECO:0000313" key="10">
    <source>
        <dbReference type="Proteomes" id="UP000824540"/>
    </source>
</evidence>
<dbReference type="InterPro" id="IPR032068">
    <property type="entry name" value="FOXO_KIX-bd"/>
</dbReference>
<dbReference type="PROSITE" id="PS50039">
    <property type="entry name" value="FORK_HEAD_3"/>
    <property type="match status" value="1"/>
</dbReference>
<evidence type="ECO:0000256" key="1">
    <source>
        <dbReference type="ARBA" id="ARBA00004496"/>
    </source>
</evidence>
<comment type="subcellular location">
    <subcellularLocation>
        <location evidence="1">Cytoplasm</location>
    </subcellularLocation>
    <subcellularLocation>
        <location evidence="6">Nucleus</location>
    </subcellularLocation>
</comment>
<keyword evidence="10" id="KW-1185">Reference proteome</keyword>
<dbReference type="InterPro" id="IPR036390">
    <property type="entry name" value="WH_DNA-bd_sf"/>
</dbReference>
<feature type="DNA-binding region" description="Fork-head" evidence="6">
    <location>
        <begin position="30"/>
        <end position="74"/>
    </location>
</feature>
<keyword evidence="3" id="KW-0805">Transcription regulation</keyword>
<evidence type="ECO:0000256" key="5">
    <source>
        <dbReference type="ARBA" id="ARBA00023163"/>
    </source>
</evidence>
<dbReference type="Proteomes" id="UP000824540">
    <property type="component" value="Unassembled WGS sequence"/>
</dbReference>
<evidence type="ECO:0000256" key="6">
    <source>
        <dbReference type="PROSITE-ProRule" id="PRU00089"/>
    </source>
</evidence>
<dbReference type="EMBL" id="JAFBMS010000001">
    <property type="protein sequence ID" value="KAG9355538.1"/>
    <property type="molecule type" value="Genomic_DNA"/>
</dbReference>
<dbReference type="Pfam" id="PF16675">
    <property type="entry name" value="FOXO_KIX_bdg"/>
    <property type="match status" value="1"/>
</dbReference>
<dbReference type="Gene3D" id="1.10.10.10">
    <property type="entry name" value="Winged helix-like DNA-binding domain superfamily/Winged helix DNA-binding domain"/>
    <property type="match status" value="1"/>
</dbReference>
<feature type="compositionally biased region" description="Basic and acidic residues" evidence="7">
    <location>
        <begin position="150"/>
        <end position="159"/>
    </location>
</feature>
<evidence type="ECO:0000256" key="4">
    <source>
        <dbReference type="ARBA" id="ARBA00023125"/>
    </source>
</evidence>
<organism evidence="9 10">
    <name type="scientific">Albula glossodonta</name>
    <name type="common">roundjaw bonefish</name>
    <dbReference type="NCBI Taxonomy" id="121402"/>
    <lineage>
        <taxon>Eukaryota</taxon>
        <taxon>Metazoa</taxon>
        <taxon>Chordata</taxon>
        <taxon>Craniata</taxon>
        <taxon>Vertebrata</taxon>
        <taxon>Euteleostomi</taxon>
        <taxon>Actinopterygii</taxon>
        <taxon>Neopterygii</taxon>
        <taxon>Teleostei</taxon>
        <taxon>Albuliformes</taxon>
        <taxon>Albulidae</taxon>
        <taxon>Albula</taxon>
    </lineage>
</organism>
<dbReference type="InterPro" id="IPR001766">
    <property type="entry name" value="Fork_head_dom"/>
</dbReference>